<accession>A0A9D1M6Z2</accession>
<sequence>MKIYKLLLLSALPALGLLSSCEDMDENYKQYEVEDVYSGKVLNLTARVGFESAILSWDNPQDQISKGIEIVVVGNDTVSYSFDFATLTPSTPDLVIYEADSIRINNLNQGTAYEMTVYTVDAYGNRSIDVMVPVMPLSQEAYDAIVPPICAGTIDGNGNTAINFQGLTSLSFNFAGTINYQVFDGETLYAEGVATAETVDDDGDEILVNTLVAAVPGLKPDKQYKVKFETDVLPLSGNTPIEDTVTLLSESNLFVSISGISGLDYTMGDGWVEVSYQQPKNELAKTILVTSEAFPTGKLELPNTADSEGGSFRVDGLTANQAVKFTVARVDENGKASDAMSIDATPATQAQLNTITNPTLSISKDILGYMTLNASNFGDNDQFKTKGDADDKTNLKFIIEDEAGNEVFNDVITFPVGEGSFSLGLSQLDTEATYTVKYEFECYPKINGRTSEDSFVLRRAHTIENGSISAGSPIDSIE</sequence>
<comment type="caution">
    <text evidence="1">The sequence shown here is derived from an EMBL/GenBank/DDBJ whole genome shotgun (WGS) entry which is preliminary data.</text>
</comment>
<name>A0A9D1M6Z2_9BACT</name>
<dbReference type="AlphaFoldDB" id="A0A9D1M6Z2"/>
<dbReference type="EMBL" id="DVNA01000105">
    <property type="protein sequence ID" value="HIU55033.1"/>
    <property type="molecule type" value="Genomic_DNA"/>
</dbReference>
<evidence type="ECO:0000313" key="1">
    <source>
        <dbReference type="EMBL" id="HIU55033.1"/>
    </source>
</evidence>
<evidence type="ECO:0000313" key="2">
    <source>
        <dbReference type="Proteomes" id="UP000824112"/>
    </source>
</evidence>
<reference evidence="1" key="2">
    <citation type="journal article" date="2021" name="PeerJ">
        <title>Extensive microbial diversity within the chicken gut microbiome revealed by metagenomics and culture.</title>
        <authorList>
            <person name="Gilroy R."/>
            <person name="Ravi A."/>
            <person name="Getino M."/>
            <person name="Pursley I."/>
            <person name="Horton D.L."/>
            <person name="Alikhan N.F."/>
            <person name="Baker D."/>
            <person name="Gharbi K."/>
            <person name="Hall N."/>
            <person name="Watson M."/>
            <person name="Adriaenssens E.M."/>
            <person name="Foster-Nyarko E."/>
            <person name="Jarju S."/>
            <person name="Secka A."/>
            <person name="Antonio M."/>
            <person name="Oren A."/>
            <person name="Chaudhuri R.R."/>
            <person name="La Ragione R."/>
            <person name="Hildebrand F."/>
            <person name="Pallen M.J."/>
        </authorList>
    </citation>
    <scope>NUCLEOTIDE SEQUENCE</scope>
    <source>
        <strain evidence="1">CHK158-818</strain>
    </source>
</reference>
<dbReference type="Proteomes" id="UP000824112">
    <property type="component" value="Unassembled WGS sequence"/>
</dbReference>
<dbReference type="InterPro" id="IPR013783">
    <property type="entry name" value="Ig-like_fold"/>
</dbReference>
<dbReference type="PROSITE" id="PS51257">
    <property type="entry name" value="PROKAR_LIPOPROTEIN"/>
    <property type="match status" value="1"/>
</dbReference>
<proteinExistence type="predicted"/>
<dbReference type="Gene3D" id="2.60.40.10">
    <property type="entry name" value="Immunoglobulins"/>
    <property type="match status" value="1"/>
</dbReference>
<protein>
    <submittedName>
        <fullName evidence="1">Uncharacterized protein</fullName>
    </submittedName>
</protein>
<organism evidence="1 2">
    <name type="scientific">Candidatus Gallibacteroides avistercoris</name>
    <dbReference type="NCBI Taxonomy" id="2840833"/>
    <lineage>
        <taxon>Bacteria</taxon>
        <taxon>Pseudomonadati</taxon>
        <taxon>Bacteroidota</taxon>
        <taxon>Bacteroidia</taxon>
        <taxon>Bacteroidales</taxon>
        <taxon>Bacteroidaceae</taxon>
        <taxon>Bacteroidaceae incertae sedis</taxon>
        <taxon>Candidatus Gallibacteroides</taxon>
    </lineage>
</organism>
<reference evidence="1" key="1">
    <citation type="submission" date="2020-10" db="EMBL/GenBank/DDBJ databases">
        <authorList>
            <person name="Gilroy R."/>
        </authorList>
    </citation>
    <scope>NUCLEOTIDE SEQUENCE</scope>
    <source>
        <strain evidence="1">CHK158-818</strain>
    </source>
</reference>
<dbReference type="Pfam" id="PF16389">
    <property type="entry name" value="DUF4998"/>
    <property type="match status" value="1"/>
</dbReference>
<gene>
    <name evidence="1" type="ORF">IAB03_04390</name>
</gene>